<sequence>MLKRKTPCESMSFQNGCGRKTSTSSGKLEQEPKAIALPSHATEQVMPVLGQQCSPCGEHVEVHATWVKQIGQDRPIIVCNLTCGDKMISIKGTEGNSLCLQSENAIIISGPGGKTAIIRPFIVQKPITGEGNPEAYSLCSKSEAKMITPKGAPALTIQRDKKVRSGGNSSPGETMWVQSGYFPFPPGVDSQRVQSTPRSFRRFHLGKYKLVRGIFSVRSRGGHRQAHAGHFALMLFGTPCDSMPTFGGTSRDWAPNCSGPVCLSGPVSRVLTSPGTGAAMKEWFGILRYFPIPVGPFVLRRSMNSGEGIKGGLCKFVDNPKLGACVDHLEDRRALQRDLEWLDGWAESNRMKFNKSKCRVLHFGHNNPLQRYRLGMVWLDSAQGERDVGVLVNNRLNMSQQCAQEAKKANGILTSIRNSVSSRSRELNAVSTSLSSTGHGFSHHALGPRATATATTTAMGEGGSRGDMALVGSLAVKEKGGSDVHLISWFDIVDWILKSQWPIPHQDNSELS</sequence>
<accession>A0A8K1D8G3</accession>
<comment type="caution">
    <text evidence="2">The sequence shown here is derived from an EMBL/GenBank/DDBJ whole genome shotgun (WGS) entry which is preliminary data.</text>
</comment>
<reference evidence="2" key="1">
    <citation type="submission" date="2019-04" db="EMBL/GenBank/DDBJ databases">
        <title>Genome assembly of Zosterops borbonicus 15179.</title>
        <authorList>
            <person name="Leroy T."/>
            <person name="Anselmetti Y."/>
            <person name="Tilak M.-K."/>
            <person name="Nabholz B."/>
        </authorList>
    </citation>
    <scope>NUCLEOTIDE SEQUENCE</scope>
    <source>
        <strain evidence="2">HGM_15179</strain>
        <tissue evidence="2">Muscle</tissue>
    </source>
</reference>
<gene>
    <name evidence="2" type="ORF">HGM15179_020204</name>
</gene>
<evidence type="ECO:0000313" key="2">
    <source>
        <dbReference type="EMBL" id="TRZ06902.1"/>
    </source>
</evidence>
<dbReference type="OrthoDB" id="8936366at2759"/>
<dbReference type="PANTHER" id="PTHR33332">
    <property type="entry name" value="REVERSE TRANSCRIPTASE DOMAIN-CONTAINING PROTEIN"/>
    <property type="match status" value="1"/>
</dbReference>
<name>A0A8K1D8G3_9PASS</name>
<feature type="region of interest" description="Disordered" evidence="1">
    <location>
        <begin position="1"/>
        <end position="31"/>
    </location>
</feature>
<organism evidence="2 3">
    <name type="scientific">Zosterops borbonicus</name>
    <dbReference type="NCBI Taxonomy" id="364589"/>
    <lineage>
        <taxon>Eukaryota</taxon>
        <taxon>Metazoa</taxon>
        <taxon>Chordata</taxon>
        <taxon>Craniata</taxon>
        <taxon>Vertebrata</taxon>
        <taxon>Euteleostomi</taxon>
        <taxon>Archelosauria</taxon>
        <taxon>Archosauria</taxon>
        <taxon>Dinosauria</taxon>
        <taxon>Saurischia</taxon>
        <taxon>Theropoda</taxon>
        <taxon>Coelurosauria</taxon>
        <taxon>Aves</taxon>
        <taxon>Neognathae</taxon>
        <taxon>Neoaves</taxon>
        <taxon>Telluraves</taxon>
        <taxon>Australaves</taxon>
        <taxon>Passeriformes</taxon>
        <taxon>Sylvioidea</taxon>
        <taxon>Zosteropidae</taxon>
        <taxon>Zosterops</taxon>
    </lineage>
</organism>
<evidence type="ECO:0000256" key="1">
    <source>
        <dbReference type="SAM" id="MobiDB-lite"/>
    </source>
</evidence>
<dbReference type="EMBL" id="SWJQ01002093">
    <property type="protein sequence ID" value="TRZ06902.1"/>
    <property type="molecule type" value="Genomic_DNA"/>
</dbReference>
<protein>
    <submittedName>
        <fullName evidence="2">Uncharacterized protein</fullName>
    </submittedName>
</protein>
<evidence type="ECO:0000313" key="3">
    <source>
        <dbReference type="Proteomes" id="UP000796761"/>
    </source>
</evidence>
<feature type="compositionally biased region" description="Polar residues" evidence="1">
    <location>
        <begin position="9"/>
        <end position="27"/>
    </location>
</feature>
<dbReference type="Proteomes" id="UP000796761">
    <property type="component" value="Unassembled WGS sequence"/>
</dbReference>
<dbReference type="AlphaFoldDB" id="A0A8K1D8G3"/>
<keyword evidence="3" id="KW-1185">Reference proteome</keyword>
<proteinExistence type="predicted"/>